<dbReference type="Pfam" id="PF20684">
    <property type="entry name" value="Fung_rhodopsin"/>
    <property type="match status" value="1"/>
</dbReference>
<gene>
    <name evidence="8" type="ORF">RAG0_14096</name>
</gene>
<feature type="transmembrane region" description="Helical" evidence="6">
    <location>
        <begin position="129"/>
        <end position="153"/>
    </location>
</feature>
<evidence type="ECO:0000259" key="7">
    <source>
        <dbReference type="Pfam" id="PF20684"/>
    </source>
</evidence>
<keyword evidence="9" id="KW-1185">Reference proteome</keyword>
<dbReference type="AlphaFoldDB" id="A0A1E1LFN7"/>
<feature type="transmembrane region" description="Helical" evidence="6">
    <location>
        <begin position="208"/>
        <end position="229"/>
    </location>
</feature>
<sequence>MEQHPSYQARTTDTASTILSILAVVAVALRFWTRRITSTKFGPDDWWILVGLLGMLLTGAVLLYGVRVDPDAGQGINRDDPNFDYAPHATYLKTSFITATLYFSVVTSIKISILHLYRRVFPVDETIIHSHIVGALVLAWWLVGSGLTIVSCLPVERLWIGPSAGGYCFNFNIYWMSMGAVEIVIDTLLLILPVRMVLGLQLSRQQKVLVVGIFALGGFVILTGLVRVITGYKPGSQNVAFLRAELWSAVHSSILKLDYLRWLKCGFKGYETF</sequence>
<feature type="domain" description="Rhodopsin" evidence="7">
    <location>
        <begin position="29"/>
        <end position="252"/>
    </location>
</feature>
<dbReference type="Proteomes" id="UP000178912">
    <property type="component" value="Unassembled WGS sequence"/>
</dbReference>
<evidence type="ECO:0000256" key="4">
    <source>
        <dbReference type="ARBA" id="ARBA00023136"/>
    </source>
</evidence>
<dbReference type="EMBL" id="FJUX01000113">
    <property type="protein sequence ID" value="CZT09297.1"/>
    <property type="molecule type" value="Genomic_DNA"/>
</dbReference>
<feature type="transmembrane region" description="Helical" evidence="6">
    <location>
        <begin position="96"/>
        <end position="117"/>
    </location>
</feature>
<feature type="transmembrane region" description="Helical" evidence="6">
    <location>
        <begin position="45"/>
        <end position="66"/>
    </location>
</feature>
<evidence type="ECO:0000256" key="2">
    <source>
        <dbReference type="ARBA" id="ARBA00022692"/>
    </source>
</evidence>
<dbReference type="GO" id="GO:0016020">
    <property type="term" value="C:membrane"/>
    <property type="evidence" value="ECO:0007669"/>
    <property type="project" value="UniProtKB-SubCell"/>
</dbReference>
<accession>A0A1E1LFN7</accession>
<evidence type="ECO:0000256" key="3">
    <source>
        <dbReference type="ARBA" id="ARBA00022989"/>
    </source>
</evidence>
<dbReference type="OrthoDB" id="3648173at2759"/>
<name>A0A1E1LFN7_9HELO</name>
<comment type="subcellular location">
    <subcellularLocation>
        <location evidence="1">Membrane</location>
        <topology evidence="1">Multi-pass membrane protein</topology>
    </subcellularLocation>
</comment>
<dbReference type="InterPro" id="IPR049326">
    <property type="entry name" value="Rhodopsin_dom_fungi"/>
</dbReference>
<organism evidence="8 9">
    <name type="scientific">Rhynchosporium agropyri</name>
    <dbReference type="NCBI Taxonomy" id="914238"/>
    <lineage>
        <taxon>Eukaryota</taxon>
        <taxon>Fungi</taxon>
        <taxon>Dikarya</taxon>
        <taxon>Ascomycota</taxon>
        <taxon>Pezizomycotina</taxon>
        <taxon>Leotiomycetes</taxon>
        <taxon>Helotiales</taxon>
        <taxon>Ploettnerulaceae</taxon>
        <taxon>Rhynchosporium</taxon>
    </lineage>
</organism>
<reference evidence="9" key="1">
    <citation type="submission" date="2016-03" db="EMBL/GenBank/DDBJ databases">
        <authorList>
            <person name="Guldener U."/>
        </authorList>
    </citation>
    <scope>NUCLEOTIDE SEQUENCE [LARGE SCALE GENOMIC DNA]</scope>
    <source>
        <strain evidence="9">04CH-RAC-A.6.1</strain>
    </source>
</reference>
<evidence type="ECO:0000256" key="5">
    <source>
        <dbReference type="ARBA" id="ARBA00038359"/>
    </source>
</evidence>
<dbReference type="PANTHER" id="PTHR33048">
    <property type="entry name" value="PTH11-LIKE INTEGRAL MEMBRANE PROTEIN (AFU_ORTHOLOGUE AFUA_5G11245)"/>
    <property type="match status" value="1"/>
</dbReference>
<evidence type="ECO:0000313" key="9">
    <source>
        <dbReference type="Proteomes" id="UP000178912"/>
    </source>
</evidence>
<feature type="transmembrane region" description="Helical" evidence="6">
    <location>
        <begin position="173"/>
        <end position="196"/>
    </location>
</feature>
<protein>
    <submittedName>
        <fullName evidence="8">Related to integral membrane protein</fullName>
    </submittedName>
</protein>
<proteinExistence type="inferred from homology"/>
<evidence type="ECO:0000256" key="1">
    <source>
        <dbReference type="ARBA" id="ARBA00004141"/>
    </source>
</evidence>
<dbReference type="PANTHER" id="PTHR33048:SF47">
    <property type="entry name" value="INTEGRAL MEMBRANE PROTEIN-RELATED"/>
    <property type="match status" value="1"/>
</dbReference>
<comment type="similarity">
    <text evidence="5">Belongs to the SAT4 family.</text>
</comment>
<evidence type="ECO:0000256" key="6">
    <source>
        <dbReference type="SAM" id="Phobius"/>
    </source>
</evidence>
<keyword evidence="2 6" id="KW-0812">Transmembrane</keyword>
<evidence type="ECO:0000313" key="8">
    <source>
        <dbReference type="EMBL" id="CZT09297.1"/>
    </source>
</evidence>
<keyword evidence="3 6" id="KW-1133">Transmembrane helix</keyword>
<keyword evidence="4 6" id="KW-0472">Membrane</keyword>
<feature type="transmembrane region" description="Helical" evidence="6">
    <location>
        <begin position="15"/>
        <end position="33"/>
    </location>
</feature>
<dbReference type="InterPro" id="IPR052337">
    <property type="entry name" value="SAT4-like"/>
</dbReference>